<dbReference type="Pfam" id="PF02687">
    <property type="entry name" value="FtsX"/>
    <property type="match status" value="1"/>
</dbReference>
<dbReference type="EMBL" id="JBHTMC010000001">
    <property type="protein sequence ID" value="MFD1262108.1"/>
    <property type="molecule type" value="Genomic_DNA"/>
</dbReference>
<evidence type="ECO:0000313" key="9">
    <source>
        <dbReference type="EMBL" id="MFD1262108.1"/>
    </source>
</evidence>
<evidence type="ECO:0000256" key="2">
    <source>
        <dbReference type="ARBA" id="ARBA00022475"/>
    </source>
</evidence>
<dbReference type="InterPro" id="IPR025857">
    <property type="entry name" value="MacB_PCD"/>
</dbReference>
<dbReference type="InterPro" id="IPR003838">
    <property type="entry name" value="ABC3_permease_C"/>
</dbReference>
<feature type="transmembrane region" description="Helical" evidence="6">
    <location>
        <begin position="353"/>
        <end position="379"/>
    </location>
</feature>
<keyword evidence="2" id="KW-1003">Cell membrane</keyword>
<proteinExistence type="predicted"/>
<gene>
    <name evidence="9" type="ORF">ACFQ4M_00845</name>
</gene>
<comment type="caution">
    <text evidence="9">The sequence shown here is derived from an EMBL/GenBank/DDBJ whole genome shotgun (WGS) entry which is preliminary data.</text>
</comment>
<sequence length="431" mass="45386">MSTVLGLSLRSIANRRLSVGLTVVAVALAVALLLGVERLRNDARAGFAQTISGTDLVVGARSGPVQLLLYSVFHLGNATNNVSWASIEHIAAMPQVSWLVPISLGDSHRGHRVIGTTVGFFEHYRHGDRRALRFEQGRAFADAPAEVAGIFEVVLGAEVAARFGYRLGQQIVLSHGTLGGQGGPRFADHDDKPFTVVGILARSGTPVDRALLVSLEGIEAIHIDWHGGAPIPGLRIAAEHVRKFDLQPKSVTAALVGLHSRTAVFRVQRQINGHGDEALTAILPGATLQELWGLVGIAEKALLAVSALVVAVGLAGMVAVVVASLGERRRELAILRALGASPRQVFELLASESVMLALAGIALGLALLYGASAALAPWLSANHGLQLTLGWPTSGEWRLLAAVLGASLMASLVPALRAYRYSLADGMSIRV</sequence>
<feature type="transmembrane region" description="Helical" evidence="6">
    <location>
        <begin position="399"/>
        <end position="419"/>
    </location>
</feature>
<evidence type="ECO:0000256" key="5">
    <source>
        <dbReference type="ARBA" id="ARBA00023136"/>
    </source>
</evidence>
<evidence type="ECO:0000256" key="3">
    <source>
        <dbReference type="ARBA" id="ARBA00022692"/>
    </source>
</evidence>
<keyword evidence="4 6" id="KW-1133">Transmembrane helix</keyword>
<dbReference type="Pfam" id="PF12704">
    <property type="entry name" value="MacB_PCD"/>
    <property type="match status" value="1"/>
</dbReference>
<evidence type="ECO:0000259" key="7">
    <source>
        <dbReference type="Pfam" id="PF02687"/>
    </source>
</evidence>
<comment type="subcellular location">
    <subcellularLocation>
        <location evidence="1">Cell membrane</location>
        <topology evidence="1">Multi-pass membrane protein</topology>
    </subcellularLocation>
</comment>
<dbReference type="PANTHER" id="PTHR43738:SF2">
    <property type="entry name" value="ABC TRANSPORTER PERMEASE"/>
    <property type="match status" value="1"/>
</dbReference>
<feature type="domain" description="MacB-like periplasmic core" evidence="8">
    <location>
        <begin position="20"/>
        <end position="218"/>
    </location>
</feature>
<evidence type="ECO:0000259" key="8">
    <source>
        <dbReference type="Pfam" id="PF12704"/>
    </source>
</evidence>
<reference evidence="10" key="1">
    <citation type="journal article" date="2019" name="Int. J. Syst. Evol. Microbiol.">
        <title>The Global Catalogue of Microorganisms (GCM) 10K type strain sequencing project: providing services to taxonomists for standard genome sequencing and annotation.</title>
        <authorList>
            <consortium name="The Broad Institute Genomics Platform"/>
            <consortium name="The Broad Institute Genome Sequencing Center for Infectious Disease"/>
            <person name="Wu L."/>
            <person name="Ma J."/>
        </authorList>
    </citation>
    <scope>NUCLEOTIDE SEQUENCE [LARGE SCALE GENOMIC DNA]</scope>
    <source>
        <strain evidence="10">CCUG 48884</strain>
    </source>
</reference>
<evidence type="ECO:0000256" key="1">
    <source>
        <dbReference type="ARBA" id="ARBA00004651"/>
    </source>
</evidence>
<feature type="transmembrane region" description="Helical" evidence="6">
    <location>
        <begin position="301"/>
        <end position="326"/>
    </location>
</feature>
<dbReference type="RefSeq" id="WP_277830257.1">
    <property type="nucleotide sequence ID" value="NZ_JARQZE010000001.1"/>
</dbReference>
<feature type="domain" description="ABC3 transporter permease C-terminal" evidence="7">
    <location>
        <begin position="304"/>
        <end position="422"/>
    </location>
</feature>
<evidence type="ECO:0000256" key="4">
    <source>
        <dbReference type="ARBA" id="ARBA00022989"/>
    </source>
</evidence>
<keyword evidence="10" id="KW-1185">Reference proteome</keyword>
<protein>
    <submittedName>
        <fullName evidence="9">ABC transporter permease</fullName>
    </submittedName>
</protein>
<dbReference type="InterPro" id="IPR051125">
    <property type="entry name" value="ABC-4/HrtB_transporter"/>
</dbReference>
<dbReference type="PANTHER" id="PTHR43738">
    <property type="entry name" value="ABC TRANSPORTER, MEMBRANE PROTEIN"/>
    <property type="match status" value="1"/>
</dbReference>
<evidence type="ECO:0000256" key="6">
    <source>
        <dbReference type="SAM" id="Phobius"/>
    </source>
</evidence>
<name>A0ABW3WA47_9RHOO</name>
<keyword evidence="3 6" id="KW-0812">Transmembrane</keyword>
<dbReference type="Proteomes" id="UP001597158">
    <property type="component" value="Unassembled WGS sequence"/>
</dbReference>
<evidence type="ECO:0000313" key="10">
    <source>
        <dbReference type="Proteomes" id="UP001597158"/>
    </source>
</evidence>
<feature type="transmembrane region" description="Helical" evidence="6">
    <location>
        <begin position="17"/>
        <end position="36"/>
    </location>
</feature>
<keyword evidence="5 6" id="KW-0472">Membrane</keyword>
<organism evidence="9 10">
    <name type="scientific">Thauera mechernichensis</name>
    <dbReference type="NCBI Taxonomy" id="82788"/>
    <lineage>
        <taxon>Bacteria</taxon>
        <taxon>Pseudomonadati</taxon>
        <taxon>Pseudomonadota</taxon>
        <taxon>Betaproteobacteria</taxon>
        <taxon>Rhodocyclales</taxon>
        <taxon>Zoogloeaceae</taxon>
        <taxon>Thauera</taxon>
    </lineage>
</organism>
<accession>A0ABW3WA47</accession>